<evidence type="ECO:0008006" key="3">
    <source>
        <dbReference type="Google" id="ProtNLM"/>
    </source>
</evidence>
<dbReference type="Proteomes" id="UP000178526">
    <property type="component" value="Unassembled WGS sequence"/>
</dbReference>
<dbReference type="Pfam" id="PF13650">
    <property type="entry name" value="Asp_protease_2"/>
    <property type="match status" value="1"/>
</dbReference>
<evidence type="ECO:0000313" key="1">
    <source>
        <dbReference type="EMBL" id="OGL40680.1"/>
    </source>
</evidence>
<dbReference type="InterPro" id="IPR021109">
    <property type="entry name" value="Peptidase_aspartic_dom_sf"/>
</dbReference>
<dbReference type="EMBL" id="MGDB01000093">
    <property type="protein sequence ID" value="OGL40680.1"/>
    <property type="molecule type" value="Genomic_DNA"/>
</dbReference>
<gene>
    <name evidence="1" type="ORF">A2042_06535</name>
</gene>
<comment type="caution">
    <text evidence="1">The sequence shown here is derived from an EMBL/GenBank/DDBJ whole genome shotgun (WGS) entry which is preliminary data.</text>
</comment>
<reference evidence="1 2" key="1">
    <citation type="journal article" date="2016" name="Nat. Commun.">
        <title>Thousands of microbial genomes shed light on interconnected biogeochemical processes in an aquifer system.</title>
        <authorList>
            <person name="Anantharaman K."/>
            <person name="Brown C.T."/>
            <person name="Hug L.A."/>
            <person name="Sharon I."/>
            <person name="Castelle C.J."/>
            <person name="Probst A.J."/>
            <person name="Thomas B.C."/>
            <person name="Singh A."/>
            <person name="Wilkins M.J."/>
            <person name="Karaoz U."/>
            <person name="Brodie E.L."/>
            <person name="Williams K.H."/>
            <person name="Hubbard S.S."/>
            <person name="Banfield J.F."/>
        </authorList>
    </citation>
    <scope>NUCLEOTIDE SEQUENCE [LARGE SCALE GENOMIC DNA]</scope>
</reference>
<proteinExistence type="predicted"/>
<protein>
    <recommendedName>
        <fullName evidence="3">Peptidase A2 domain-containing protein</fullName>
    </recommendedName>
</protein>
<sequence>MLINAVTIIDTGASGTVITPRVADQLGLVHTGFQKVSSVQDEQQRPVYYGFIMFPWGSGKEIPIVSCPLKNFDCLIGRDVLLHWHFTYNGPDGSIVICD</sequence>
<dbReference type="AlphaFoldDB" id="A0A1F7RH80"/>
<evidence type="ECO:0000313" key="2">
    <source>
        <dbReference type="Proteomes" id="UP000178526"/>
    </source>
</evidence>
<organism evidence="1 2">
    <name type="scientific">Candidatus Schekmanbacteria bacterium GWA2_38_11</name>
    <dbReference type="NCBI Taxonomy" id="1817876"/>
    <lineage>
        <taxon>Bacteria</taxon>
        <taxon>Candidatus Schekmaniibacteriota</taxon>
    </lineage>
</organism>
<dbReference type="SUPFAM" id="SSF50630">
    <property type="entry name" value="Acid proteases"/>
    <property type="match status" value="1"/>
</dbReference>
<name>A0A1F7RH80_9BACT</name>
<accession>A0A1F7RH80</accession>
<dbReference type="Gene3D" id="2.40.70.10">
    <property type="entry name" value="Acid Proteases"/>
    <property type="match status" value="1"/>
</dbReference>